<feature type="transmembrane region" description="Helical" evidence="1">
    <location>
        <begin position="97"/>
        <end position="120"/>
    </location>
</feature>
<keyword evidence="1" id="KW-0812">Transmembrane</keyword>
<evidence type="ECO:0000313" key="3">
    <source>
        <dbReference type="Proteomes" id="UP000184474"/>
    </source>
</evidence>
<organism evidence="2 3">
    <name type="scientific">Reichenbachiella agariperforans</name>
    <dbReference type="NCBI Taxonomy" id="156994"/>
    <lineage>
        <taxon>Bacteria</taxon>
        <taxon>Pseudomonadati</taxon>
        <taxon>Bacteroidota</taxon>
        <taxon>Cytophagia</taxon>
        <taxon>Cytophagales</taxon>
        <taxon>Reichenbachiellaceae</taxon>
        <taxon>Reichenbachiella</taxon>
    </lineage>
</organism>
<gene>
    <name evidence="2" type="ORF">SAMN04488028_11427</name>
</gene>
<sequence length="125" mass="14018">MTKGLIRITVFSLFLVFVQYVAAQIVSVDLLHPYLLWILVFFWVVSLGMHVLSHVAHDALDMDMTLILLAGVTGRLLIAIIAMVTVALFGVENKSLFIINFAAVYLFYLVFEISSVLSNLRSNLK</sequence>
<proteinExistence type="predicted"/>
<keyword evidence="3" id="KW-1185">Reference proteome</keyword>
<dbReference type="RefSeq" id="WP_073125647.1">
    <property type="nucleotide sequence ID" value="NZ_FRAA01000014.1"/>
</dbReference>
<dbReference type="STRING" id="156994.SAMN04488028_11427"/>
<dbReference type="AlphaFoldDB" id="A0A1M6WR85"/>
<reference evidence="3" key="1">
    <citation type="submission" date="2016-11" db="EMBL/GenBank/DDBJ databases">
        <authorList>
            <person name="Varghese N."/>
            <person name="Submissions S."/>
        </authorList>
    </citation>
    <scope>NUCLEOTIDE SEQUENCE [LARGE SCALE GENOMIC DNA]</scope>
    <source>
        <strain evidence="3">DSM 26134</strain>
    </source>
</reference>
<keyword evidence="1" id="KW-1133">Transmembrane helix</keyword>
<dbReference type="Proteomes" id="UP000184474">
    <property type="component" value="Unassembled WGS sequence"/>
</dbReference>
<feature type="transmembrane region" description="Helical" evidence="1">
    <location>
        <begin position="33"/>
        <end position="52"/>
    </location>
</feature>
<accession>A0A1M6WR85</accession>
<protein>
    <submittedName>
        <fullName evidence="2">Uncharacterized protein</fullName>
    </submittedName>
</protein>
<keyword evidence="1" id="KW-0472">Membrane</keyword>
<feature type="transmembrane region" description="Helical" evidence="1">
    <location>
        <begin position="64"/>
        <end position="91"/>
    </location>
</feature>
<evidence type="ECO:0000256" key="1">
    <source>
        <dbReference type="SAM" id="Phobius"/>
    </source>
</evidence>
<dbReference type="EMBL" id="FRAA01000014">
    <property type="protein sequence ID" value="SHK96099.1"/>
    <property type="molecule type" value="Genomic_DNA"/>
</dbReference>
<evidence type="ECO:0000313" key="2">
    <source>
        <dbReference type="EMBL" id="SHK96099.1"/>
    </source>
</evidence>
<name>A0A1M6WR85_REIAG</name>